<feature type="region of interest" description="Disordered" evidence="1">
    <location>
        <begin position="1"/>
        <end position="26"/>
    </location>
</feature>
<keyword evidence="4" id="KW-1185">Reference proteome</keyword>
<dbReference type="Pfam" id="PF12937">
    <property type="entry name" value="F-box-like"/>
    <property type="match status" value="1"/>
</dbReference>
<evidence type="ECO:0000313" key="3">
    <source>
        <dbReference type="EMBL" id="EFH51104.1"/>
    </source>
</evidence>
<dbReference type="Gene3D" id="1.20.1280.50">
    <property type="match status" value="1"/>
</dbReference>
<dbReference type="InterPro" id="IPR001810">
    <property type="entry name" value="F-box_dom"/>
</dbReference>
<dbReference type="Proteomes" id="UP000008694">
    <property type="component" value="Unassembled WGS sequence"/>
</dbReference>
<dbReference type="PANTHER" id="PTHR38926">
    <property type="entry name" value="F-BOX DOMAIN CONTAINING PROTEIN, EXPRESSED"/>
    <property type="match status" value="1"/>
</dbReference>
<dbReference type="eggNOG" id="KOG1947">
    <property type="taxonomic scope" value="Eukaryota"/>
</dbReference>
<dbReference type="HOGENOM" id="CLU_148336_0_0_1"/>
<dbReference type="SUPFAM" id="SSF81383">
    <property type="entry name" value="F-box domain"/>
    <property type="match status" value="1"/>
</dbReference>
<reference evidence="4" key="1">
    <citation type="journal article" date="2011" name="Nat. Genet.">
        <title>The Arabidopsis lyrata genome sequence and the basis of rapid genome size change.</title>
        <authorList>
            <person name="Hu T.T."/>
            <person name="Pattyn P."/>
            <person name="Bakker E.G."/>
            <person name="Cao J."/>
            <person name="Cheng J.-F."/>
            <person name="Clark R.M."/>
            <person name="Fahlgren N."/>
            <person name="Fawcett J.A."/>
            <person name="Grimwood J."/>
            <person name="Gundlach H."/>
            <person name="Haberer G."/>
            <person name="Hollister J.D."/>
            <person name="Ossowski S."/>
            <person name="Ottilar R.P."/>
            <person name="Salamov A.A."/>
            <person name="Schneeberger K."/>
            <person name="Spannagl M."/>
            <person name="Wang X."/>
            <person name="Yang L."/>
            <person name="Nasrallah M.E."/>
            <person name="Bergelson J."/>
            <person name="Carrington J.C."/>
            <person name="Gaut B.S."/>
            <person name="Schmutz J."/>
            <person name="Mayer K.F.X."/>
            <person name="Van de Peer Y."/>
            <person name="Grigoriev I.V."/>
            <person name="Nordborg M."/>
            <person name="Weigel D."/>
            <person name="Guo Y.-L."/>
        </authorList>
    </citation>
    <scope>NUCLEOTIDE SEQUENCE [LARGE SCALE GENOMIC DNA]</scope>
    <source>
        <strain evidence="4">cv. MN47</strain>
    </source>
</reference>
<name>D7M2K1_ARALL</name>
<dbReference type="CDD" id="cd22164">
    <property type="entry name" value="F-box_AtSKIP19-like"/>
    <property type="match status" value="1"/>
</dbReference>
<organism evidence="4">
    <name type="scientific">Arabidopsis lyrata subsp. lyrata</name>
    <name type="common">Lyre-leaved rock-cress</name>
    <dbReference type="NCBI Taxonomy" id="81972"/>
    <lineage>
        <taxon>Eukaryota</taxon>
        <taxon>Viridiplantae</taxon>
        <taxon>Streptophyta</taxon>
        <taxon>Embryophyta</taxon>
        <taxon>Tracheophyta</taxon>
        <taxon>Spermatophyta</taxon>
        <taxon>Magnoliopsida</taxon>
        <taxon>eudicotyledons</taxon>
        <taxon>Gunneridae</taxon>
        <taxon>Pentapetalae</taxon>
        <taxon>rosids</taxon>
        <taxon>malvids</taxon>
        <taxon>Brassicales</taxon>
        <taxon>Brassicaceae</taxon>
        <taxon>Camelineae</taxon>
        <taxon>Arabidopsis</taxon>
    </lineage>
</organism>
<protein>
    <recommendedName>
        <fullName evidence="2">F-box domain-containing protein</fullName>
    </recommendedName>
</protein>
<dbReference type="InterPro" id="IPR036047">
    <property type="entry name" value="F-box-like_dom_sf"/>
</dbReference>
<dbReference type="PROSITE" id="PS50181">
    <property type="entry name" value="FBOX"/>
    <property type="match status" value="1"/>
</dbReference>
<evidence type="ECO:0000256" key="1">
    <source>
        <dbReference type="SAM" id="MobiDB-lite"/>
    </source>
</evidence>
<dbReference type="PANTHER" id="PTHR38926:SF2">
    <property type="entry name" value="F-BOX_LRR-REPEAT PROTEIN 21-RELATED"/>
    <property type="match status" value="1"/>
</dbReference>
<dbReference type="STRING" id="81972.D7M2K1"/>
<dbReference type="AlphaFoldDB" id="D7M2K1"/>
<feature type="domain" description="F-box" evidence="2">
    <location>
        <begin position="24"/>
        <end position="71"/>
    </location>
</feature>
<evidence type="ECO:0000313" key="4">
    <source>
        <dbReference type="Proteomes" id="UP000008694"/>
    </source>
</evidence>
<proteinExistence type="predicted"/>
<dbReference type="Gramene" id="fgenesh1_pg.C_scaffold_6003049">
    <property type="protein sequence ID" value="fgenesh1_pg.C_scaffold_6003049"/>
    <property type="gene ID" value="fgenesh1_pg.C_scaffold_6003049"/>
</dbReference>
<dbReference type="EMBL" id="GL348718">
    <property type="protein sequence ID" value="EFH51104.1"/>
    <property type="molecule type" value="Genomic_DNA"/>
</dbReference>
<evidence type="ECO:0000259" key="2">
    <source>
        <dbReference type="PROSITE" id="PS50181"/>
    </source>
</evidence>
<gene>
    <name evidence="3" type="ORF">ARALYDRAFT_352456</name>
</gene>
<accession>D7M2K1</accession>
<sequence>MTTSAFSKKKMKTSSPSPMKDEEPRNWADLPSELTSLILIRLSVADILNNAQKVCRPWRRICKEPSMWRKIDMRSLIRDRGMLDPLAIMCRHAVDRSQGGLVKIHLGNFVNDDLLDYIADREIDGFRQKICVDIYIFE</sequence>